<gene>
    <name evidence="1" type="ORF">J2S48_003926</name>
</gene>
<organism evidence="1 2">
    <name type="scientific">Promicromonospora iranensis</name>
    <dbReference type="NCBI Taxonomy" id="1105144"/>
    <lineage>
        <taxon>Bacteria</taxon>
        <taxon>Bacillati</taxon>
        <taxon>Actinomycetota</taxon>
        <taxon>Actinomycetes</taxon>
        <taxon>Micrococcales</taxon>
        <taxon>Promicromonosporaceae</taxon>
        <taxon>Promicromonospora</taxon>
    </lineage>
</organism>
<dbReference type="RefSeq" id="WP_274992800.1">
    <property type="nucleotide sequence ID" value="NZ_JAJQQP010000003.1"/>
</dbReference>
<sequence>MAIDEHLATLFPREVVPRHENHDFKALLHLEARRRSGETLTPDDAQRLERWLHEVHSLNAVVHYDPETLSGFFLLPRLAGDDDLIHRPERTAP</sequence>
<comment type="caution">
    <text evidence="1">The sequence shown here is derived from an EMBL/GenBank/DDBJ whole genome shotgun (WGS) entry which is preliminary data.</text>
</comment>
<reference evidence="1 2" key="1">
    <citation type="submission" date="2023-07" db="EMBL/GenBank/DDBJ databases">
        <title>Sequencing the genomes of 1000 actinobacteria strains.</title>
        <authorList>
            <person name="Klenk H.-P."/>
        </authorList>
    </citation>
    <scope>NUCLEOTIDE SEQUENCE [LARGE SCALE GENOMIC DNA]</scope>
    <source>
        <strain evidence="1 2">DSM 45554</strain>
    </source>
</reference>
<evidence type="ECO:0000313" key="2">
    <source>
        <dbReference type="Proteomes" id="UP001183585"/>
    </source>
</evidence>
<keyword evidence="2" id="KW-1185">Reference proteome</keyword>
<dbReference type="Proteomes" id="UP001183585">
    <property type="component" value="Unassembled WGS sequence"/>
</dbReference>
<name>A0ABU2CSU6_9MICO</name>
<proteinExistence type="predicted"/>
<evidence type="ECO:0000313" key="1">
    <source>
        <dbReference type="EMBL" id="MDR7384411.1"/>
    </source>
</evidence>
<accession>A0ABU2CSU6</accession>
<protein>
    <submittedName>
        <fullName evidence="1">Uncharacterized protein</fullName>
    </submittedName>
</protein>
<dbReference type="EMBL" id="JAVDYE010000001">
    <property type="protein sequence ID" value="MDR7384411.1"/>
    <property type="molecule type" value="Genomic_DNA"/>
</dbReference>